<organism evidence="1 2">
    <name type="scientific">Ruania alba</name>
    <dbReference type="NCBI Taxonomy" id="648782"/>
    <lineage>
        <taxon>Bacteria</taxon>
        <taxon>Bacillati</taxon>
        <taxon>Actinomycetota</taxon>
        <taxon>Actinomycetes</taxon>
        <taxon>Micrococcales</taxon>
        <taxon>Ruaniaceae</taxon>
        <taxon>Ruania</taxon>
    </lineage>
</organism>
<evidence type="ECO:0000313" key="2">
    <source>
        <dbReference type="Proteomes" id="UP000199220"/>
    </source>
</evidence>
<sequence length="318" mass="35137">MVTMHFPALVERLVREQRPSWLVYDGRHDPYRQQLKAAFPRVGPEASCNDAWHLNAVGGSWLVAYGSAPARQREHHATEAEACQAMYERVVAAGETPVTAIGPGALPEPVRAFIAQLGATPRDTRLGDVHVAVDGDMAHRIVVTDTGYGLDYPSVRPPAAGRARLRSAELEDVCRLLVVELTARLRPWAPGESRWGLPLRLSDTERVQRLADHPVERVINACMGERPHEVLEEIGQPAAVHLLDERLRALGSGPGWILLPTGGPDGVRFTDRSVDYVLARDAGEYVISHRRERANGDHEILRVANIDEARTRLAELLT</sequence>
<dbReference type="AlphaFoldDB" id="A0A1H5DUQ0"/>
<gene>
    <name evidence="1" type="ORF">SAMN04488554_0801</name>
</gene>
<name>A0A1H5DUQ0_9MICO</name>
<protein>
    <submittedName>
        <fullName evidence="1">Uncharacterized protein</fullName>
    </submittedName>
</protein>
<dbReference type="Proteomes" id="UP000199220">
    <property type="component" value="Unassembled WGS sequence"/>
</dbReference>
<evidence type="ECO:0000313" key="1">
    <source>
        <dbReference type="EMBL" id="SED82625.1"/>
    </source>
</evidence>
<reference evidence="2" key="1">
    <citation type="submission" date="2016-10" db="EMBL/GenBank/DDBJ databases">
        <authorList>
            <person name="Varghese N."/>
            <person name="Submissions S."/>
        </authorList>
    </citation>
    <scope>NUCLEOTIDE SEQUENCE [LARGE SCALE GENOMIC DNA]</scope>
    <source>
        <strain evidence="2">DSM 21368</strain>
    </source>
</reference>
<accession>A0A1H5DUQ0</accession>
<dbReference type="RefSeq" id="WP_089771788.1">
    <property type="nucleotide sequence ID" value="NZ_FNTX01000001.1"/>
</dbReference>
<dbReference type="EMBL" id="FNTX01000001">
    <property type="protein sequence ID" value="SED82625.1"/>
    <property type="molecule type" value="Genomic_DNA"/>
</dbReference>
<keyword evidence="2" id="KW-1185">Reference proteome</keyword>
<proteinExistence type="predicted"/>
<dbReference type="STRING" id="648782.SAMN04488554_0801"/>